<keyword evidence="3" id="KW-1185">Reference proteome</keyword>
<gene>
    <name evidence="2" type="ORF">EYF80_026493</name>
</gene>
<feature type="region of interest" description="Disordered" evidence="1">
    <location>
        <begin position="251"/>
        <end position="272"/>
    </location>
</feature>
<reference evidence="2 3" key="1">
    <citation type="submission" date="2019-03" db="EMBL/GenBank/DDBJ databases">
        <title>First draft genome of Liparis tanakae, snailfish: a comprehensive survey of snailfish specific genes.</title>
        <authorList>
            <person name="Kim W."/>
            <person name="Song I."/>
            <person name="Jeong J.-H."/>
            <person name="Kim D."/>
            <person name="Kim S."/>
            <person name="Ryu S."/>
            <person name="Song J.Y."/>
            <person name="Lee S.K."/>
        </authorList>
    </citation>
    <scope>NUCLEOTIDE SEQUENCE [LARGE SCALE GENOMIC DNA]</scope>
    <source>
        <tissue evidence="2">Muscle</tissue>
    </source>
</reference>
<dbReference type="AlphaFoldDB" id="A0A4Z2HEN2"/>
<feature type="region of interest" description="Disordered" evidence="1">
    <location>
        <begin position="130"/>
        <end position="155"/>
    </location>
</feature>
<evidence type="ECO:0000313" key="3">
    <source>
        <dbReference type="Proteomes" id="UP000314294"/>
    </source>
</evidence>
<protein>
    <submittedName>
        <fullName evidence="2">Uncharacterized protein</fullName>
    </submittedName>
</protein>
<proteinExistence type="predicted"/>
<dbReference type="Proteomes" id="UP000314294">
    <property type="component" value="Unassembled WGS sequence"/>
</dbReference>
<evidence type="ECO:0000256" key="1">
    <source>
        <dbReference type="SAM" id="MobiDB-lite"/>
    </source>
</evidence>
<name>A0A4Z2HEN2_9TELE</name>
<sequence>MTNSRHDRAAKVSIAKKPGVQQHGLGLQHRGFGSAPAGRRALVQRSSSFSRQSFQKQVVAGLGAGLRPRWSQKDLLLTRSPAHYAGLPLCTHSVLVRGQPDSSWIGAHVNMPSRCEELVCGSPRCRNNTLRLSTPPCEDENNTRQSRSPQRAELLSHSGEMHAGRNSEVWRRSCSEEGELSYTDRLPLDLVSSEKKGRLVTLWSNLPFLLGQPRRYVSKNEHYPPVLASRLWNGDRLITVYLAAPGPSSLWVPSSSEEELPSAAAQSNSTVT</sequence>
<accession>A0A4Z2HEN2</accession>
<dbReference type="EMBL" id="SRLO01000277">
    <property type="protein sequence ID" value="TNN63242.1"/>
    <property type="molecule type" value="Genomic_DNA"/>
</dbReference>
<evidence type="ECO:0000313" key="2">
    <source>
        <dbReference type="EMBL" id="TNN63242.1"/>
    </source>
</evidence>
<comment type="caution">
    <text evidence="2">The sequence shown here is derived from an EMBL/GenBank/DDBJ whole genome shotgun (WGS) entry which is preliminary data.</text>
</comment>
<organism evidence="2 3">
    <name type="scientific">Liparis tanakae</name>
    <name type="common">Tanaka's snailfish</name>
    <dbReference type="NCBI Taxonomy" id="230148"/>
    <lineage>
        <taxon>Eukaryota</taxon>
        <taxon>Metazoa</taxon>
        <taxon>Chordata</taxon>
        <taxon>Craniata</taxon>
        <taxon>Vertebrata</taxon>
        <taxon>Euteleostomi</taxon>
        <taxon>Actinopterygii</taxon>
        <taxon>Neopterygii</taxon>
        <taxon>Teleostei</taxon>
        <taxon>Neoteleostei</taxon>
        <taxon>Acanthomorphata</taxon>
        <taxon>Eupercaria</taxon>
        <taxon>Perciformes</taxon>
        <taxon>Cottioidei</taxon>
        <taxon>Cottales</taxon>
        <taxon>Liparidae</taxon>
        <taxon>Liparis</taxon>
    </lineage>
</organism>